<dbReference type="PANTHER" id="PTHR43537:SF24">
    <property type="entry name" value="GLUCONATE OPERON TRANSCRIPTIONAL REPRESSOR"/>
    <property type="match status" value="1"/>
</dbReference>
<evidence type="ECO:0000259" key="4">
    <source>
        <dbReference type="PROSITE" id="PS50949"/>
    </source>
</evidence>
<evidence type="ECO:0000256" key="2">
    <source>
        <dbReference type="ARBA" id="ARBA00023125"/>
    </source>
</evidence>
<dbReference type="AlphaFoldDB" id="A0A1T3NTR9"/>
<evidence type="ECO:0000313" key="5">
    <source>
        <dbReference type="EMBL" id="OPC80072.1"/>
    </source>
</evidence>
<dbReference type="Pfam" id="PF07729">
    <property type="entry name" value="FCD"/>
    <property type="match status" value="1"/>
</dbReference>
<gene>
    <name evidence="5" type="ORF">B4N89_03120</name>
</gene>
<dbReference type="STRING" id="159449.B4N89_03120"/>
<keyword evidence="6" id="KW-1185">Reference proteome</keyword>
<keyword evidence="1" id="KW-0805">Transcription regulation</keyword>
<dbReference type="EMBL" id="MWQN01000001">
    <property type="protein sequence ID" value="OPC80072.1"/>
    <property type="molecule type" value="Genomic_DNA"/>
</dbReference>
<dbReference type="GO" id="GO:0003677">
    <property type="term" value="F:DNA binding"/>
    <property type="evidence" value="ECO:0007669"/>
    <property type="project" value="UniProtKB-KW"/>
</dbReference>
<dbReference type="OrthoDB" id="3356395at2"/>
<dbReference type="SUPFAM" id="SSF48008">
    <property type="entry name" value="GntR ligand-binding domain-like"/>
    <property type="match status" value="1"/>
</dbReference>
<dbReference type="InterPro" id="IPR000524">
    <property type="entry name" value="Tscrpt_reg_HTH_GntR"/>
</dbReference>
<dbReference type="SMART" id="SM00895">
    <property type="entry name" value="FCD"/>
    <property type="match status" value="1"/>
</dbReference>
<reference evidence="5 6" key="1">
    <citation type="submission" date="2017-03" db="EMBL/GenBank/DDBJ databases">
        <title>Draft genome sequence of Streptomyces scabrisporus NF3, endophyte isolated from Amphipterygium adstringens.</title>
        <authorList>
            <person name="Vazquez M."/>
            <person name="Ceapa C.D."/>
            <person name="Rodriguez Luna D."/>
            <person name="Sanchez Esquivel S."/>
        </authorList>
    </citation>
    <scope>NUCLEOTIDE SEQUENCE [LARGE SCALE GENOMIC DNA]</scope>
    <source>
        <strain evidence="5 6">NF3</strain>
    </source>
</reference>
<dbReference type="PANTHER" id="PTHR43537">
    <property type="entry name" value="TRANSCRIPTIONAL REGULATOR, GNTR FAMILY"/>
    <property type="match status" value="1"/>
</dbReference>
<keyword evidence="2" id="KW-0238">DNA-binding</keyword>
<dbReference type="Pfam" id="PF00392">
    <property type="entry name" value="GntR"/>
    <property type="match status" value="1"/>
</dbReference>
<dbReference type="Proteomes" id="UP000190037">
    <property type="component" value="Unassembled WGS sequence"/>
</dbReference>
<dbReference type="GO" id="GO:0003700">
    <property type="term" value="F:DNA-binding transcription factor activity"/>
    <property type="evidence" value="ECO:0007669"/>
    <property type="project" value="InterPro"/>
</dbReference>
<dbReference type="RefSeq" id="WP_078974340.1">
    <property type="nucleotide sequence ID" value="NZ_MWQN01000001.1"/>
</dbReference>
<dbReference type="SMART" id="SM00345">
    <property type="entry name" value="HTH_GNTR"/>
    <property type="match status" value="1"/>
</dbReference>
<dbReference type="SUPFAM" id="SSF46785">
    <property type="entry name" value="Winged helix' DNA-binding domain"/>
    <property type="match status" value="1"/>
</dbReference>
<dbReference type="InterPro" id="IPR011711">
    <property type="entry name" value="GntR_C"/>
</dbReference>
<proteinExistence type="predicted"/>
<dbReference type="InterPro" id="IPR036390">
    <property type="entry name" value="WH_DNA-bd_sf"/>
</dbReference>
<evidence type="ECO:0000256" key="1">
    <source>
        <dbReference type="ARBA" id="ARBA00023015"/>
    </source>
</evidence>
<dbReference type="PROSITE" id="PS50949">
    <property type="entry name" value="HTH_GNTR"/>
    <property type="match status" value="1"/>
</dbReference>
<accession>A0A1T3NTR9</accession>
<keyword evidence="3" id="KW-0804">Transcription</keyword>
<organism evidence="5 6">
    <name type="scientific">Embleya scabrispora</name>
    <dbReference type="NCBI Taxonomy" id="159449"/>
    <lineage>
        <taxon>Bacteria</taxon>
        <taxon>Bacillati</taxon>
        <taxon>Actinomycetota</taxon>
        <taxon>Actinomycetes</taxon>
        <taxon>Kitasatosporales</taxon>
        <taxon>Streptomycetaceae</taxon>
        <taxon>Embleya</taxon>
    </lineage>
</organism>
<protein>
    <submittedName>
        <fullName evidence="5">GntR family transcriptional regulator</fullName>
    </submittedName>
</protein>
<evidence type="ECO:0000256" key="3">
    <source>
        <dbReference type="ARBA" id="ARBA00023163"/>
    </source>
</evidence>
<evidence type="ECO:0000313" key="6">
    <source>
        <dbReference type="Proteomes" id="UP000190037"/>
    </source>
</evidence>
<dbReference type="Gene3D" id="1.20.120.530">
    <property type="entry name" value="GntR ligand-binding domain-like"/>
    <property type="match status" value="1"/>
</dbReference>
<dbReference type="InterPro" id="IPR008920">
    <property type="entry name" value="TF_FadR/GntR_C"/>
</dbReference>
<dbReference type="CDD" id="cd07377">
    <property type="entry name" value="WHTH_GntR"/>
    <property type="match status" value="1"/>
</dbReference>
<name>A0A1T3NTR9_9ACTN</name>
<feature type="domain" description="HTH gntR-type" evidence="4">
    <location>
        <begin position="18"/>
        <end position="85"/>
    </location>
</feature>
<dbReference type="InterPro" id="IPR036388">
    <property type="entry name" value="WH-like_DNA-bd_sf"/>
</dbReference>
<comment type="caution">
    <text evidence="5">The sequence shown here is derived from an EMBL/GenBank/DDBJ whole genome shotgun (WGS) entry which is preliminary data.</text>
</comment>
<sequence>MTEPRPIAEPPRPTLERRPLREQIRQYVTEAVVAGRWAPGERIVERRVAVELGVSQAPVREALRELEQLGLVESEPNKGVRVRSFSEADLREIYPVRAGLEETAARLALPRIDDARLAALDRHVAALHAASTAGDAAAQVRHGVAFHREIVAASGNALLGSVWEALGIEVWTTLSIRVYRMDLHENAADHEPIVAAFRRRDPATGELLREHVLGYGGCALLP</sequence>
<dbReference type="Gene3D" id="1.10.10.10">
    <property type="entry name" value="Winged helix-like DNA-binding domain superfamily/Winged helix DNA-binding domain"/>
    <property type="match status" value="1"/>
</dbReference>